<dbReference type="SUPFAM" id="SSF57667">
    <property type="entry name" value="beta-beta-alpha zinc fingers"/>
    <property type="match status" value="1"/>
</dbReference>
<dbReference type="PROSITE" id="PS00028">
    <property type="entry name" value="ZINC_FINGER_C2H2_1"/>
    <property type="match status" value="1"/>
</dbReference>
<dbReference type="EMBL" id="JADCNM010000003">
    <property type="protein sequence ID" value="KAG0490370.1"/>
    <property type="molecule type" value="Genomic_DNA"/>
</dbReference>
<dbReference type="OrthoDB" id="837291at2759"/>
<organism evidence="4 6">
    <name type="scientific">Vanilla planifolia</name>
    <name type="common">Vanilla</name>
    <dbReference type="NCBI Taxonomy" id="51239"/>
    <lineage>
        <taxon>Eukaryota</taxon>
        <taxon>Viridiplantae</taxon>
        <taxon>Streptophyta</taxon>
        <taxon>Embryophyta</taxon>
        <taxon>Tracheophyta</taxon>
        <taxon>Spermatophyta</taxon>
        <taxon>Magnoliopsida</taxon>
        <taxon>Liliopsida</taxon>
        <taxon>Asparagales</taxon>
        <taxon>Orchidaceae</taxon>
        <taxon>Vanilloideae</taxon>
        <taxon>Vanilleae</taxon>
        <taxon>Vanilla</taxon>
    </lineage>
</organism>
<gene>
    <name evidence="4" type="ORF">HPP92_007233</name>
    <name evidence="3" type="ORF">HPP92_007463</name>
</gene>
<evidence type="ECO:0000313" key="3">
    <source>
        <dbReference type="EMBL" id="KAG0488652.1"/>
    </source>
</evidence>
<dbReference type="PROSITE" id="PS50157">
    <property type="entry name" value="ZINC_FINGER_C2H2_2"/>
    <property type="match status" value="1"/>
</dbReference>
<dbReference type="Pfam" id="PF13912">
    <property type="entry name" value="zf-C2H2_6"/>
    <property type="match status" value="1"/>
</dbReference>
<dbReference type="InterPro" id="IPR036236">
    <property type="entry name" value="Znf_C2H2_sf"/>
</dbReference>
<evidence type="ECO:0000259" key="2">
    <source>
        <dbReference type="PROSITE" id="PS50157"/>
    </source>
</evidence>
<dbReference type="EMBL" id="JADCNL010000003">
    <property type="protein sequence ID" value="KAG0488652.1"/>
    <property type="molecule type" value="Genomic_DNA"/>
</dbReference>
<keyword evidence="1" id="KW-0862">Zinc</keyword>
<dbReference type="AlphaFoldDB" id="A0A835RDP4"/>
<proteinExistence type="predicted"/>
<comment type="caution">
    <text evidence="4">The sequence shown here is derived from an EMBL/GenBank/DDBJ whole genome shotgun (WGS) entry which is preliminary data.</text>
</comment>
<evidence type="ECO:0000256" key="1">
    <source>
        <dbReference type="PROSITE-ProRule" id="PRU00042"/>
    </source>
</evidence>
<protein>
    <recommendedName>
        <fullName evidence="2">C2H2-type domain-containing protein</fullName>
    </recommendedName>
</protein>
<evidence type="ECO:0000313" key="4">
    <source>
        <dbReference type="EMBL" id="KAG0490370.1"/>
    </source>
</evidence>
<dbReference type="GO" id="GO:0008270">
    <property type="term" value="F:zinc ion binding"/>
    <property type="evidence" value="ECO:0007669"/>
    <property type="project" value="UniProtKB-KW"/>
</dbReference>
<name>A0A835RDP4_VANPL</name>
<feature type="domain" description="C2H2-type" evidence="2">
    <location>
        <begin position="16"/>
        <end position="43"/>
    </location>
</feature>
<dbReference type="Proteomes" id="UP000636800">
    <property type="component" value="Chromosome 3"/>
</dbReference>
<accession>A0A835RDP4</accession>
<keyword evidence="1" id="KW-0479">Metal-binding</keyword>
<dbReference type="Gene3D" id="3.30.160.60">
    <property type="entry name" value="Classic Zinc Finger"/>
    <property type="match status" value="1"/>
</dbReference>
<dbReference type="InterPro" id="IPR013087">
    <property type="entry name" value="Znf_C2H2_type"/>
</dbReference>
<keyword evidence="5" id="KW-1185">Reference proteome</keyword>
<sequence length="146" mass="16389">MAGKTKEGKRWEEGTFRCSFCTKGFFSLQALGGHQTIHRGEIKEMRLRYEEDMVACRKKRAVEGDGCGSIDEATLMASPGDGIEMTYLRPNRPFWEAHKKLKREPTALDFFACSDEWATAVDGVTTRAGLGQSLCPHDKIDLDLKL</sequence>
<evidence type="ECO:0000313" key="5">
    <source>
        <dbReference type="Proteomes" id="UP000636800"/>
    </source>
</evidence>
<dbReference type="Proteomes" id="UP000639772">
    <property type="component" value="Chromosome 3"/>
</dbReference>
<evidence type="ECO:0000313" key="6">
    <source>
        <dbReference type="Proteomes" id="UP000639772"/>
    </source>
</evidence>
<keyword evidence="1" id="KW-0863">Zinc-finger</keyword>
<reference evidence="5 6" key="1">
    <citation type="journal article" date="2020" name="Nat. Food">
        <title>A phased Vanilla planifolia genome enables genetic improvement of flavour and production.</title>
        <authorList>
            <person name="Hasing T."/>
            <person name="Tang H."/>
            <person name="Brym M."/>
            <person name="Khazi F."/>
            <person name="Huang T."/>
            <person name="Chambers A.H."/>
        </authorList>
    </citation>
    <scope>NUCLEOTIDE SEQUENCE [LARGE SCALE GENOMIC DNA]</scope>
    <source>
        <tissue evidence="4">Leaf</tissue>
    </source>
</reference>